<dbReference type="Proteomes" id="UP001056120">
    <property type="component" value="Linkage Group LG08"/>
</dbReference>
<dbReference type="EMBL" id="CM042025">
    <property type="protein sequence ID" value="KAI3806292.1"/>
    <property type="molecule type" value="Genomic_DNA"/>
</dbReference>
<comment type="caution">
    <text evidence="1">The sequence shown here is derived from an EMBL/GenBank/DDBJ whole genome shotgun (WGS) entry which is preliminary data.</text>
</comment>
<accession>A0ACB9IGU1</accession>
<name>A0ACB9IGU1_9ASTR</name>
<protein>
    <submittedName>
        <fullName evidence="1">Uncharacterized protein</fullName>
    </submittedName>
</protein>
<organism evidence="1 2">
    <name type="scientific">Smallanthus sonchifolius</name>
    <dbReference type="NCBI Taxonomy" id="185202"/>
    <lineage>
        <taxon>Eukaryota</taxon>
        <taxon>Viridiplantae</taxon>
        <taxon>Streptophyta</taxon>
        <taxon>Embryophyta</taxon>
        <taxon>Tracheophyta</taxon>
        <taxon>Spermatophyta</taxon>
        <taxon>Magnoliopsida</taxon>
        <taxon>eudicotyledons</taxon>
        <taxon>Gunneridae</taxon>
        <taxon>Pentapetalae</taxon>
        <taxon>asterids</taxon>
        <taxon>campanulids</taxon>
        <taxon>Asterales</taxon>
        <taxon>Asteraceae</taxon>
        <taxon>Asteroideae</taxon>
        <taxon>Heliantheae alliance</taxon>
        <taxon>Millerieae</taxon>
        <taxon>Smallanthus</taxon>
    </lineage>
</organism>
<gene>
    <name evidence="1" type="ORF">L1987_22191</name>
</gene>
<evidence type="ECO:0000313" key="2">
    <source>
        <dbReference type="Proteomes" id="UP001056120"/>
    </source>
</evidence>
<evidence type="ECO:0000313" key="1">
    <source>
        <dbReference type="EMBL" id="KAI3806292.1"/>
    </source>
</evidence>
<reference evidence="2" key="1">
    <citation type="journal article" date="2022" name="Mol. Ecol. Resour.">
        <title>The genomes of chicory, endive, great burdock and yacon provide insights into Asteraceae palaeo-polyploidization history and plant inulin production.</title>
        <authorList>
            <person name="Fan W."/>
            <person name="Wang S."/>
            <person name="Wang H."/>
            <person name="Wang A."/>
            <person name="Jiang F."/>
            <person name="Liu H."/>
            <person name="Zhao H."/>
            <person name="Xu D."/>
            <person name="Zhang Y."/>
        </authorList>
    </citation>
    <scope>NUCLEOTIDE SEQUENCE [LARGE SCALE GENOMIC DNA]</scope>
    <source>
        <strain evidence="2">cv. Yunnan</strain>
    </source>
</reference>
<sequence>MQWTRRTRSRWYNCQGDICKLLSLQPSPQNPKNPNSMQQLPETIPESYPPCFRPNTQQFSDQIHNEVSGNEDHQQDPLPLIDLQQINLQKLEEACTDWGIFRLANHGIPPDLLSELHEHAVRVLEMGFESKQTLFESIPSSSMSYFWGTPALTPAGVALALYKDQGTVNYNWVEGLNIPLSQPSLVDLHHHPLLSDFRMLLESYGIHQARVATSIFGAMSQNLELSEDNECYLSPSTGHLRVYRYPRCSFDKSTKVWGMEVHTDSSVVTILNQFEVGGLQVLSPKENAWIDAKPVPNTLLVHLGDMMQAISNDKYKSVKHRVLVNREKERFSIGYFVFPGDDCVIQSPNYKPFTYPEFRAQVQHDVKTLGLKVGLSRFKLNGDF</sequence>
<proteinExistence type="predicted"/>
<keyword evidence="2" id="KW-1185">Reference proteome</keyword>
<reference evidence="1 2" key="2">
    <citation type="journal article" date="2022" name="Mol. Ecol. Resour.">
        <title>The genomes of chicory, endive, great burdock and yacon provide insights into Asteraceae paleo-polyploidization history and plant inulin production.</title>
        <authorList>
            <person name="Fan W."/>
            <person name="Wang S."/>
            <person name="Wang H."/>
            <person name="Wang A."/>
            <person name="Jiang F."/>
            <person name="Liu H."/>
            <person name="Zhao H."/>
            <person name="Xu D."/>
            <person name="Zhang Y."/>
        </authorList>
    </citation>
    <scope>NUCLEOTIDE SEQUENCE [LARGE SCALE GENOMIC DNA]</scope>
    <source>
        <strain evidence="2">cv. Yunnan</strain>
        <tissue evidence="1">Leaves</tissue>
    </source>
</reference>